<evidence type="ECO:0000256" key="2">
    <source>
        <dbReference type="ARBA" id="ARBA00023002"/>
    </source>
</evidence>
<dbReference type="CDD" id="cd02138">
    <property type="entry name" value="TdsD-like"/>
    <property type="match status" value="1"/>
</dbReference>
<keyword evidence="2" id="KW-0560">Oxidoreductase</keyword>
<evidence type="ECO:0000256" key="1">
    <source>
        <dbReference type="ARBA" id="ARBA00007118"/>
    </source>
</evidence>
<comment type="similarity">
    <text evidence="1">Belongs to the nitroreductase family.</text>
</comment>
<dbReference type="EMBL" id="AFHG01000031">
    <property type="protein sequence ID" value="EGK72706.1"/>
    <property type="molecule type" value="Genomic_DNA"/>
</dbReference>
<name>F5R9M4_METUF</name>
<comment type="caution">
    <text evidence="4">The sequence shown here is derived from an EMBL/GenBank/DDBJ whole genome shotgun (WGS) entry which is preliminary data.</text>
</comment>
<dbReference type="GO" id="GO:0016491">
    <property type="term" value="F:oxidoreductase activity"/>
    <property type="evidence" value="ECO:0007669"/>
    <property type="project" value="UniProtKB-KW"/>
</dbReference>
<dbReference type="Proteomes" id="UP000005019">
    <property type="component" value="Unassembled WGS sequence"/>
</dbReference>
<accession>F5R9M4</accession>
<dbReference type="STRING" id="1000565.METUNv1_00945"/>
<dbReference type="Pfam" id="PF00881">
    <property type="entry name" value="Nitroreductase"/>
    <property type="match status" value="1"/>
</dbReference>
<dbReference type="RefSeq" id="WP_008059331.1">
    <property type="nucleotide sequence ID" value="NZ_AFHG01000031.1"/>
</dbReference>
<dbReference type="InterPro" id="IPR000415">
    <property type="entry name" value="Nitroreductase-like"/>
</dbReference>
<dbReference type="SUPFAM" id="SSF55469">
    <property type="entry name" value="FMN-dependent nitroreductase-like"/>
    <property type="match status" value="1"/>
</dbReference>
<evidence type="ECO:0000313" key="5">
    <source>
        <dbReference type="Proteomes" id="UP000005019"/>
    </source>
</evidence>
<dbReference type="AlphaFoldDB" id="F5R9M4"/>
<protein>
    <submittedName>
        <fullName evidence="4">Nitroreductase family protein</fullName>
    </submittedName>
</protein>
<dbReference type="eggNOG" id="COG0778">
    <property type="taxonomic scope" value="Bacteria"/>
</dbReference>
<gene>
    <name evidence="4" type="ORF">METUNv1_00945</name>
</gene>
<keyword evidence="5" id="KW-1185">Reference proteome</keyword>
<dbReference type="PANTHER" id="PTHR43673">
    <property type="entry name" value="NAD(P)H NITROREDUCTASE YDGI-RELATED"/>
    <property type="match status" value="1"/>
</dbReference>
<evidence type="ECO:0000259" key="3">
    <source>
        <dbReference type="Pfam" id="PF00881"/>
    </source>
</evidence>
<dbReference type="InterPro" id="IPR029479">
    <property type="entry name" value="Nitroreductase"/>
</dbReference>
<sequence>MTDTARIADHDIHPLFINRWSPRAFTGETIPENELFRLFEAARWAPSANNSQPWRFIYARRNEGRWTYLLSLLNPGNQVWAENASALVVLVSRTHHQRPGESETSPLRTHALDAGAAWASLAFQAELSGWRTHAIGGFNRTAAPGVLGIPDGYSVDIVIAIGRQTDATTLSPELQAREKPNARKPLTELVAEGRFAFD</sequence>
<dbReference type="OrthoDB" id="9802510at2"/>
<dbReference type="Gene3D" id="3.40.109.10">
    <property type="entry name" value="NADH Oxidase"/>
    <property type="match status" value="1"/>
</dbReference>
<reference evidence="4 5" key="1">
    <citation type="journal article" date="2011" name="J. Bacteriol.">
        <title>Genome sequence of Methyloversatilis universalis FAM5T, a methylotrophic representative of the order Rhodocyclales.</title>
        <authorList>
            <person name="Kittichotirat W."/>
            <person name="Good N.M."/>
            <person name="Hall R."/>
            <person name="Bringel F."/>
            <person name="Lajus A."/>
            <person name="Medigue C."/>
            <person name="Smalley N.E."/>
            <person name="Beck D."/>
            <person name="Bumgarner R."/>
            <person name="Vuilleumier S."/>
            <person name="Kalyuzhnaya M.G."/>
        </authorList>
    </citation>
    <scope>NUCLEOTIDE SEQUENCE [LARGE SCALE GENOMIC DNA]</scope>
    <source>
        <strain evidence="5">ATCC BAA-1314 / JCM 13912 / FAM5</strain>
    </source>
</reference>
<feature type="domain" description="Nitroreductase" evidence="3">
    <location>
        <begin position="18"/>
        <end position="65"/>
    </location>
</feature>
<organism evidence="4 5">
    <name type="scientific">Methyloversatilis universalis (strain ATCC BAA-1314 / DSM 25237 / JCM 13912 / CCUG 52030 / FAM5)</name>
    <dbReference type="NCBI Taxonomy" id="1000565"/>
    <lineage>
        <taxon>Bacteria</taxon>
        <taxon>Pseudomonadati</taxon>
        <taxon>Pseudomonadota</taxon>
        <taxon>Betaproteobacteria</taxon>
        <taxon>Nitrosomonadales</taxon>
        <taxon>Sterolibacteriaceae</taxon>
        <taxon>Methyloversatilis</taxon>
    </lineage>
</organism>
<dbReference type="PANTHER" id="PTHR43673:SF10">
    <property type="entry name" value="NADH DEHYDROGENASE_NAD(P)H NITROREDUCTASE XCC3605-RELATED"/>
    <property type="match status" value="1"/>
</dbReference>
<evidence type="ECO:0000313" key="4">
    <source>
        <dbReference type="EMBL" id="EGK72706.1"/>
    </source>
</evidence>
<proteinExistence type="inferred from homology"/>